<dbReference type="InterPro" id="IPR007714">
    <property type="entry name" value="CFA20_dom"/>
</dbReference>
<feature type="region of interest" description="Disordered" evidence="1">
    <location>
        <begin position="221"/>
        <end position="324"/>
    </location>
</feature>
<keyword evidence="4" id="KW-1185">Reference proteome</keyword>
<dbReference type="Proteomes" id="UP000324832">
    <property type="component" value="Unassembled WGS sequence"/>
</dbReference>
<dbReference type="InterPro" id="IPR040441">
    <property type="entry name" value="CFA20/CFAP20DC"/>
</dbReference>
<evidence type="ECO:0000259" key="2">
    <source>
        <dbReference type="Pfam" id="PF05018"/>
    </source>
</evidence>
<dbReference type="Pfam" id="PF05018">
    <property type="entry name" value="CFA20_dom"/>
    <property type="match status" value="1"/>
</dbReference>
<evidence type="ECO:0000313" key="4">
    <source>
        <dbReference type="Proteomes" id="UP000324832"/>
    </source>
</evidence>
<evidence type="ECO:0000313" key="3">
    <source>
        <dbReference type="EMBL" id="VVD05524.1"/>
    </source>
</evidence>
<proteinExistence type="predicted"/>
<dbReference type="EMBL" id="FZQP02006980">
    <property type="protein sequence ID" value="VVD05524.1"/>
    <property type="molecule type" value="Genomic_DNA"/>
</dbReference>
<dbReference type="PANTHER" id="PTHR12458">
    <property type="entry name" value="ORF PROTEIN"/>
    <property type="match status" value="1"/>
</dbReference>
<dbReference type="OrthoDB" id="7486196at2759"/>
<sequence>MYRNAYQRGLLTIFFGGGSKPLNIWDVHVQDGYVTRFLDKDIKSMVLEIGGSNVSTSYIICPKGNKILGITMPFLIMVVKNLKKYFSFEVTILDETGTRRRFRVSNFQSSTQILPLCTVMPIGLSDGWNQIQFNLAEFCRRAYKKQYVEVQKLKINANIRLRRVYFTERLIPDDELPAEYKLYFPLSAKPKEKFVTKASNNKENKIVSEQAIKTVDIEATTRTVHRTSKTSSHSVPKTPSQHSHKESKIEIKTEAKIENKVALESDTTKPEDNGAKPDDGEKVEEKVDLTEAQEEITEEVENKEEQERKSEPVTADPEALEVEA</sequence>
<feature type="compositionally biased region" description="Polar residues" evidence="1">
    <location>
        <begin position="229"/>
        <end position="241"/>
    </location>
</feature>
<evidence type="ECO:0000256" key="1">
    <source>
        <dbReference type="SAM" id="MobiDB-lite"/>
    </source>
</evidence>
<reference evidence="3 4" key="1">
    <citation type="submission" date="2017-07" db="EMBL/GenBank/DDBJ databases">
        <authorList>
            <person name="Talla V."/>
            <person name="Backstrom N."/>
        </authorList>
    </citation>
    <scope>NUCLEOTIDE SEQUENCE [LARGE SCALE GENOMIC DNA]</scope>
</reference>
<feature type="domain" description="CFA20" evidence="2">
    <location>
        <begin position="1"/>
        <end position="183"/>
    </location>
</feature>
<gene>
    <name evidence="3" type="ORF">LSINAPIS_LOCUS15040</name>
</gene>
<dbReference type="AlphaFoldDB" id="A0A5E4R7E6"/>
<organism evidence="3 4">
    <name type="scientific">Leptidea sinapis</name>
    <dbReference type="NCBI Taxonomy" id="189913"/>
    <lineage>
        <taxon>Eukaryota</taxon>
        <taxon>Metazoa</taxon>
        <taxon>Ecdysozoa</taxon>
        <taxon>Arthropoda</taxon>
        <taxon>Hexapoda</taxon>
        <taxon>Insecta</taxon>
        <taxon>Pterygota</taxon>
        <taxon>Neoptera</taxon>
        <taxon>Endopterygota</taxon>
        <taxon>Lepidoptera</taxon>
        <taxon>Glossata</taxon>
        <taxon>Ditrysia</taxon>
        <taxon>Papilionoidea</taxon>
        <taxon>Pieridae</taxon>
        <taxon>Dismorphiinae</taxon>
        <taxon>Leptidea</taxon>
    </lineage>
</organism>
<feature type="compositionally biased region" description="Basic and acidic residues" evidence="1">
    <location>
        <begin position="243"/>
        <end position="289"/>
    </location>
</feature>
<feature type="compositionally biased region" description="Acidic residues" evidence="1">
    <location>
        <begin position="291"/>
        <end position="302"/>
    </location>
</feature>
<name>A0A5E4R7E6_9NEOP</name>
<accession>A0A5E4R7E6</accession>
<protein>
    <recommendedName>
        <fullName evidence="2">CFA20 domain-containing protein</fullName>
    </recommendedName>
</protein>